<dbReference type="RefSeq" id="XP_036369106.1">
    <property type="nucleotide sequence ID" value="XM_036513213.1"/>
</dbReference>
<name>A0A6P7TII4_9MOLL</name>
<feature type="compositionally biased region" description="Polar residues" evidence="1">
    <location>
        <begin position="947"/>
        <end position="961"/>
    </location>
</feature>
<feature type="region of interest" description="Disordered" evidence="1">
    <location>
        <begin position="907"/>
        <end position="961"/>
    </location>
</feature>
<feature type="region of interest" description="Disordered" evidence="1">
    <location>
        <begin position="26"/>
        <end position="98"/>
    </location>
</feature>
<keyword evidence="10" id="KW-1185">Reference proteome</keyword>
<evidence type="ECO:0000256" key="1">
    <source>
        <dbReference type="SAM" id="MobiDB-lite"/>
    </source>
</evidence>
<evidence type="ECO:0000259" key="3">
    <source>
        <dbReference type="Pfam" id="PF22064"/>
    </source>
</evidence>
<feature type="domain" description="Cep192-like" evidence="6">
    <location>
        <begin position="1408"/>
        <end position="1506"/>
    </location>
</feature>
<evidence type="ECO:0000259" key="9">
    <source>
        <dbReference type="Pfam" id="PF22076"/>
    </source>
</evidence>
<dbReference type="GO" id="GO:0090222">
    <property type="term" value="P:centrosome-templated microtubule nucleation"/>
    <property type="evidence" value="ECO:0007669"/>
    <property type="project" value="InterPro"/>
</dbReference>
<evidence type="ECO:0000259" key="2">
    <source>
        <dbReference type="Pfam" id="PF22060"/>
    </source>
</evidence>
<gene>
    <name evidence="11 12" type="primary">LOC115224499</name>
</gene>
<evidence type="ECO:0000313" key="10">
    <source>
        <dbReference type="Proteomes" id="UP000515154"/>
    </source>
</evidence>
<dbReference type="Pfam" id="PF22060">
    <property type="entry name" value="Cep192_D1"/>
    <property type="match status" value="1"/>
</dbReference>
<proteinExistence type="predicted"/>
<feature type="region of interest" description="Disordered" evidence="1">
    <location>
        <begin position="567"/>
        <end position="586"/>
    </location>
</feature>
<dbReference type="Pfam" id="PF22066">
    <property type="entry name" value="Cep192_D8"/>
    <property type="match status" value="1"/>
</dbReference>
<feature type="domain" description="Cep192-like" evidence="9">
    <location>
        <begin position="1895"/>
        <end position="1958"/>
    </location>
</feature>
<dbReference type="InterPro" id="IPR054091">
    <property type="entry name" value="Cep192-like_D5"/>
</dbReference>
<dbReference type="RefSeq" id="XP_029651268.1">
    <property type="nucleotide sequence ID" value="XM_029795408.2"/>
</dbReference>
<dbReference type="GO" id="GO:0005737">
    <property type="term" value="C:cytoplasm"/>
    <property type="evidence" value="ECO:0007669"/>
    <property type="project" value="TreeGrafter"/>
</dbReference>
<dbReference type="Proteomes" id="UP000515154">
    <property type="component" value="Linkage group LG25"/>
</dbReference>
<feature type="compositionally biased region" description="Polar residues" evidence="1">
    <location>
        <begin position="724"/>
        <end position="741"/>
    </location>
</feature>
<feature type="compositionally biased region" description="Low complexity" evidence="1">
    <location>
        <begin position="914"/>
        <end position="925"/>
    </location>
</feature>
<evidence type="ECO:0000259" key="8">
    <source>
        <dbReference type="Pfam" id="PF22074"/>
    </source>
</evidence>
<feature type="compositionally biased region" description="Polar residues" evidence="1">
    <location>
        <begin position="571"/>
        <end position="586"/>
    </location>
</feature>
<dbReference type="GO" id="GO:0071539">
    <property type="term" value="P:protein localization to centrosome"/>
    <property type="evidence" value="ECO:0007669"/>
    <property type="project" value="InterPro"/>
</dbReference>
<feature type="compositionally biased region" description="Polar residues" evidence="1">
    <location>
        <begin position="47"/>
        <end position="64"/>
    </location>
</feature>
<feature type="region of interest" description="Disordered" evidence="1">
    <location>
        <begin position="2025"/>
        <end position="2061"/>
    </location>
</feature>
<dbReference type="Pfam" id="PF22065">
    <property type="entry name" value="Cep192_D7"/>
    <property type="match status" value="1"/>
</dbReference>
<feature type="compositionally biased region" description="Polar residues" evidence="1">
    <location>
        <begin position="927"/>
        <end position="941"/>
    </location>
</feature>
<feature type="domain" description="Cep192/Spd-2-like" evidence="7">
    <location>
        <begin position="1513"/>
        <end position="1624"/>
    </location>
</feature>
<sequence length="2437" mass="264863">MAGNVSQSPTAGSLVKEKIFRTGSFNDETICSSPIPLATSTAKKEVTTQSCTSATKSSPHSESSTKTQNTTTTTNATFKHPGSFIPRKTGKKLGKTSLGNVSKEVGKTSLGNVSQKEKTDDKSATIIPNFPAVEPYNISAYSENSILSNASSLGLIPDEFLQSGMESLLNPLNQTNVDSAKETANLSRSSRLSDIELVRRHALGNVDTAQRKLSVAGNGRLDVTQAFLQMHMLSMGDSSKQPPVELKEEDLRMLDSEFELEDPEEAQPILNLIEDNLREISMVSLKGSASAKLPRVDLGKPKTDFLSATPRIDNSLEEMSYCSTIGRPSAFADSFCLEKVLSQMTDNVPIGGAGQTQQNSEAVGQDKWGHQMNSTLMSSAENPEPLNVETFLDEPFETDLAYRADFDNYVGNMKGSGFGSASEDFAFDSGTSKLDADEAEFNGRNDCSNYDKCLEVPLATDLTDWSYCSHLSFVNQGEKDRMSVGTYMRIGSETLPNSFLYNQSLSTATSPALENLADVGTRTSSVQLQDIQHPMHMSVKKNKDLEAANPEQNPTVSFCEQLQIPDEKQEGNNNNNSDTLQSDGCQDNNLTLVSQSLVSNSLISDMLDGVSLSLPCKEIASRFESEVNHRCRSRGSVQKKESSHQVDAKYCKTATSQSDTSPRVTGGLELHNPTQQLHINATQGLNPSQKALHSFSDEAPFTELSVSLSSADTLRDPSLLEPSSLRTQNGSLSSAPISGRTQKAPLSLTPSLRDAQKVTSLSAPTSTYPRKVLFSSAPSSIDTQKIPLSLAPRSIDPLKVPSVSAPTSILHTASSMSSSTPSLTLTAPTAPRDLRTKLSSETPVNISRGVFSPGTSITHSMQTVPSRVPAPSFIQSRSSPSAVSTHSIQTIPSSGVFNLDMMGGVPSRERPALSATSVSTTSAASKLQRTVHSAPAVSSKNPEYASSPLSDSHRPQVSSDLQHQDEFVRPHLVHSLDSLRAKALATNENVYVPQSRLSMRSGIGTGEDNLQRQLSFKSETNLTSSTKIKPEATKISMAGVGPYCENKKFSDDTMHPSRKLEGPPNEGCSVQHANKTKQNFIGEGTDESKLWKTIIEEPLEQTQLNPFMSMLTASEPLPKDQLGHTGNCSSVLADPNLAACKSVLDVSSLAKFSDCCIGIAEKSSIAIRNLSNHWVECNVELIHILVNGLEMSTTDYCPFLLKSKLALGPSEVKEYEVIFFPQEPGSYIAKVKVESFTQTASSKHKNETAVPLAHFVKLVAVADSPRLHIEPKSLEFGKQSWGTSKSLPVRLANKSNAKLPLRLVISSQGVFRWDHYSVEENVREECNYAVSNKTICSLALPGSQAGCMLNMLSLQVFCDLAKNSALKDNTKSASLVGLVEIQLDVPNSLPPLAVIHLSVIAGIYNLQIINGVDLIKMETSLMKPHTHKVTLLNSGTFDFNVMLYINNSENVFSLDSNQKSISVGQVASVDVTFHPIDESVQFYNMELVIYLLPSGPAYGVPIQGEVVTSSQLKPKIVSNASDLNFGGVALGNKKEISLNLKNGSNVTARLKLYINSDLNSFKFCVMKSHTLLSESKSIVIPPNEIYPITVVFSPTQPCYVHGKINIYVSSGNSCKLIIPLFGYGAKSDIRLVEPCSGILELEQATAPFVQKTFTIQNVGFRDGFFCVKVFHDAEEKTLVETENISVKPENGILKPNGKQDVTLTCDQAALSSLPLYVSIYHGDEVARQQMKRIVTKLGSSKQNSKYCVWFNTSFADEDKGAVIKDYLNHCGESSLSVFFGHLSTINFTVQLSTYSNDVITNKWNHSRHYLQSPVSENNEQNTILLSPSIMDDVGKTSSVSGYSSYLHDKSLTSDVTLNANPVTSDVAPGDILSVSSYTSTMLQTPTNEKTSSPRKKWDLQPSQLVLHCNDPQPFYIINFSGTSKRFQLRWPLDKLNVSKNQVDVGPHKVETVHVSCTEAPGVEGIYIYVTTADEVLRLHVLPNPVVPKTSPGRPPLQALTLNVPDDRANLGSTKLSSKHSVITKSYSSTNLTSKNPATSKPVTSAKLSADHPATSKSVSTTKLSAERPIISKSVSSTKLSAGSATSKSVSLTRLSSECLLTAKSSSSSTKLHVESTVSSSSMTSTNLSAEYPKTLNSHGSAFQKDKVTLHRSGIEVGTGLHPYSCDVAKMSPQLNVSLTENNIAFHLEESSKLACNYLEITNNGQQTVQWSLDNQMEFPCFSNNEGKTTVMRSYDMFKIFELSGLLFSGQTYQVPIIFYPQVFLDCTFVCHQNCLLKFTSTSDDTCLTHPFTLQAFLDNDVLNPKIASSTAEMFMPSLNNTNSSLEVKSNVMAFYPCHLGETLKTKVIIKNRSQQSIKVAISDEDSDSPFSANVKSFTINSKKLVKLPVYFTPTCQGFVQRRMVFSSGTESLALLLFGVGVGTLSMSTTTAITTTTA</sequence>
<evidence type="ECO:0000313" key="11">
    <source>
        <dbReference type="RefSeq" id="XP_029651268.1"/>
    </source>
</evidence>
<feature type="domain" description="Cep192-like" evidence="4">
    <location>
        <begin position="2172"/>
        <end position="2261"/>
    </location>
</feature>
<evidence type="ECO:0000313" key="12">
    <source>
        <dbReference type="RefSeq" id="XP_036369106.1"/>
    </source>
</evidence>
<dbReference type="Pfam" id="PF22067">
    <property type="entry name" value="Cep192_D3"/>
    <property type="match status" value="1"/>
</dbReference>
<dbReference type="KEGG" id="osn:115224499"/>
<protein>
    <submittedName>
        <fullName evidence="11 12">Uncharacterized protein LOC115224499 isoform X1</fullName>
    </submittedName>
</protein>
<dbReference type="GO" id="GO:0090307">
    <property type="term" value="P:mitotic spindle assembly"/>
    <property type="evidence" value="ECO:0007669"/>
    <property type="project" value="TreeGrafter"/>
</dbReference>
<dbReference type="GO" id="GO:0051298">
    <property type="term" value="P:centrosome duplication"/>
    <property type="evidence" value="ECO:0007669"/>
    <property type="project" value="InterPro"/>
</dbReference>
<dbReference type="InterPro" id="IPR054090">
    <property type="entry name" value="Cep192_Spd-2-like_dom"/>
</dbReference>
<dbReference type="GO" id="GO:0019901">
    <property type="term" value="F:protein kinase binding"/>
    <property type="evidence" value="ECO:0007669"/>
    <property type="project" value="TreeGrafter"/>
</dbReference>
<feature type="domain" description="Cep192-like" evidence="2">
    <location>
        <begin position="1146"/>
        <end position="1262"/>
    </location>
</feature>
<dbReference type="InterPro" id="IPR054086">
    <property type="entry name" value="Cep192-like_D2"/>
</dbReference>
<dbReference type="PANTHER" id="PTHR16029">
    <property type="entry name" value="CENTROSOMAL PROTEIN OF 192 KDA"/>
    <property type="match status" value="1"/>
</dbReference>
<dbReference type="InterPro" id="IPR039103">
    <property type="entry name" value="Spd-2/CEP192"/>
</dbReference>
<evidence type="ECO:0000259" key="4">
    <source>
        <dbReference type="Pfam" id="PF22065"/>
    </source>
</evidence>
<feature type="domain" description="Cep192-like" evidence="3">
    <location>
        <begin position="1271"/>
        <end position="1403"/>
    </location>
</feature>
<dbReference type="PANTHER" id="PTHR16029:SF11">
    <property type="entry name" value="CENTROSOMAL PROTEIN OF 192 KDA"/>
    <property type="match status" value="1"/>
</dbReference>
<organism evidence="10 11">
    <name type="scientific">Octopus sinensis</name>
    <name type="common">East Asian common octopus</name>
    <dbReference type="NCBI Taxonomy" id="2607531"/>
    <lineage>
        <taxon>Eukaryota</taxon>
        <taxon>Metazoa</taxon>
        <taxon>Spiralia</taxon>
        <taxon>Lophotrochozoa</taxon>
        <taxon>Mollusca</taxon>
        <taxon>Cephalopoda</taxon>
        <taxon>Coleoidea</taxon>
        <taxon>Octopodiformes</taxon>
        <taxon>Octopoda</taxon>
        <taxon>Incirrata</taxon>
        <taxon>Octopodidae</taxon>
        <taxon>Octopus</taxon>
    </lineage>
</organism>
<feature type="domain" description="Cep192-like" evidence="5">
    <location>
        <begin position="2325"/>
        <end position="2416"/>
    </location>
</feature>
<dbReference type="Pfam" id="PF22076">
    <property type="entry name" value="Cep192_D6"/>
    <property type="match status" value="1"/>
</dbReference>
<dbReference type="Pfam" id="PF22064">
    <property type="entry name" value="Cep192_D2"/>
    <property type="match status" value="1"/>
</dbReference>
<dbReference type="InterPro" id="IPR054085">
    <property type="entry name" value="Cep192-like_D1"/>
</dbReference>
<dbReference type="GO" id="GO:0000242">
    <property type="term" value="C:pericentriolar material"/>
    <property type="evidence" value="ECO:0007669"/>
    <property type="project" value="TreeGrafter"/>
</dbReference>
<feature type="compositionally biased region" description="Low complexity" evidence="1">
    <location>
        <begin position="65"/>
        <end position="77"/>
    </location>
</feature>
<accession>A0A6P7TII4</accession>
<dbReference type="InterPro" id="IPR054088">
    <property type="entry name" value="Cep192-like_D8"/>
</dbReference>
<dbReference type="InterPro" id="IPR054089">
    <property type="entry name" value="Cep192-like_D3"/>
</dbReference>
<dbReference type="Pfam" id="PF22074">
    <property type="entry name" value="Cep192_D5"/>
    <property type="match status" value="1"/>
</dbReference>
<dbReference type="InterPro" id="IPR054087">
    <property type="entry name" value="Cep192-like_D7"/>
</dbReference>
<reference evidence="11 12" key="1">
    <citation type="submission" date="2025-08" db="UniProtKB">
        <authorList>
            <consortium name="RefSeq"/>
        </authorList>
    </citation>
    <scope>IDENTIFICATION</scope>
</reference>
<evidence type="ECO:0000259" key="7">
    <source>
        <dbReference type="Pfam" id="PF22073"/>
    </source>
</evidence>
<evidence type="ECO:0000259" key="5">
    <source>
        <dbReference type="Pfam" id="PF22066"/>
    </source>
</evidence>
<dbReference type="Gene3D" id="2.60.40.10">
    <property type="entry name" value="Immunoglobulins"/>
    <property type="match status" value="3"/>
</dbReference>
<dbReference type="GO" id="GO:0005814">
    <property type="term" value="C:centriole"/>
    <property type="evidence" value="ECO:0007669"/>
    <property type="project" value="TreeGrafter"/>
</dbReference>
<feature type="domain" description="Cep192-like" evidence="8">
    <location>
        <begin position="1650"/>
        <end position="1788"/>
    </location>
</feature>
<evidence type="ECO:0000259" key="6">
    <source>
        <dbReference type="Pfam" id="PF22067"/>
    </source>
</evidence>
<dbReference type="Pfam" id="PF22073">
    <property type="entry name" value="Cep192_D4"/>
    <property type="match status" value="1"/>
</dbReference>
<dbReference type="InterPro" id="IPR054092">
    <property type="entry name" value="Cep192-like_D6"/>
</dbReference>
<feature type="compositionally biased region" description="Polar residues" evidence="1">
    <location>
        <begin position="2025"/>
        <end position="2046"/>
    </location>
</feature>
<feature type="region of interest" description="Disordered" evidence="1">
    <location>
        <begin position="718"/>
        <end position="763"/>
    </location>
</feature>
<dbReference type="InterPro" id="IPR013783">
    <property type="entry name" value="Ig-like_fold"/>
</dbReference>